<sequence length="76" mass="8762">MMFELYGVDVRFHRESEIRDHDFHIAEQRALRLVPEIVRRMHTCAGVVRSALRASEGAWARPIGINSGRARRSVMS</sequence>
<dbReference type="EMBL" id="CP139368">
    <property type="protein sequence ID" value="WPR89235.1"/>
    <property type="molecule type" value="Genomic_DNA"/>
</dbReference>
<protein>
    <submittedName>
        <fullName evidence="1">Uncharacterized protein</fullName>
    </submittedName>
</protein>
<reference evidence="1 2" key="1">
    <citation type="submission" date="2023-11" db="EMBL/GenBank/DDBJ databases">
        <title>Genome sequence of Microbacterium rhizosphaerae KACC 19337.</title>
        <authorList>
            <person name="Choi H."/>
            <person name="Kim S."/>
            <person name="Kim Y."/>
            <person name="Kwon S.-W."/>
            <person name="Heo J."/>
        </authorList>
    </citation>
    <scope>NUCLEOTIDE SEQUENCE [LARGE SCALE GENOMIC DNA]</scope>
    <source>
        <strain evidence="1 2">KACC 19337</strain>
    </source>
</reference>
<proteinExistence type="predicted"/>
<evidence type="ECO:0000313" key="1">
    <source>
        <dbReference type="EMBL" id="WPR89235.1"/>
    </source>
</evidence>
<dbReference type="Proteomes" id="UP001323798">
    <property type="component" value="Chromosome"/>
</dbReference>
<gene>
    <name evidence="1" type="ORF">SM116_15955</name>
</gene>
<accession>A0ABZ0SL61</accession>
<organism evidence="1 2">
    <name type="scientific">Microbacterium rhizosphaerae</name>
    <dbReference type="NCBI Taxonomy" id="1678237"/>
    <lineage>
        <taxon>Bacteria</taxon>
        <taxon>Bacillati</taxon>
        <taxon>Actinomycetota</taxon>
        <taxon>Actinomycetes</taxon>
        <taxon>Micrococcales</taxon>
        <taxon>Microbacteriaceae</taxon>
        <taxon>Microbacterium</taxon>
    </lineage>
</organism>
<name>A0ABZ0SL61_9MICO</name>
<dbReference type="RefSeq" id="WP_320941951.1">
    <property type="nucleotide sequence ID" value="NZ_BAABEU010000001.1"/>
</dbReference>
<evidence type="ECO:0000313" key="2">
    <source>
        <dbReference type="Proteomes" id="UP001323798"/>
    </source>
</evidence>
<keyword evidence="2" id="KW-1185">Reference proteome</keyword>